<feature type="domain" description="Leucine-binding protein" evidence="2">
    <location>
        <begin position="34"/>
        <end position="400"/>
    </location>
</feature>
<proteinExistence type="predicted"/>
<dbReference type="SUPFAM" id="SSF53822">
    <property type="entry name" value="Periplasmic binding protein-like I"/>
    <property type="match status" value="1"/>
</dbReference>
<keyword evidence="4" id="KW-1185">Reference proteome</keyword>
<dbReference type="InterPro" id="IPR028081">
    <property type="entry name" value="Leu-bd"/>
</dbReference>
<dbReference type="PATRIC" id="fig|1838285.3.peg.56"/>
<accession>A0A1F2PAX1</accession>
<dbReference type="InterPro" id="IPR028082">
    <property type="entry name" value="Peripla_BP_I"/>
</dbReference>
<dbReference type="InterPro" id="IPR051010">
    <property type="entry name" value="BCAA_transport"/>
</dbReference>
<evidence type="ECO:0000256" key="1">
    <source>
        <dbReference type="ARBA" id="ARBA00022729"/>
    </source>
</evidence>
<comment type="caution">
    <text evidence="3">The sequence shown here is derived from an EMBL/GenBank/DDBJ whole genome shotgun (WGS) entry which is preliminary data.</text>
</comment>
<dbReference type="Gene3D" id="3.40.50.2300">
    <property type="match status" value="2"/>
</dbReference>
<dbReference type="STRING" id="1838285.SCAL_000054"/>
<gene>
    <name evidence="3" type="ORF">SCAL_000054</name>
</gene>
<name>A0A1F2PAX1_9EURY</name>
<keyword evidence="1" id="KW-0732">Signal</keyword>
<dbReference type="EMBL" id="LYOS01000001">
    <property type="protein sequence ID" value="OFV68378.1"/>
    <property type="molecule type" value="Genomic_DNA"/>
</dbReference>
<dbReference type="AlphaFoldDB" id="A0A1F2PAX1"/>
<dbReference type="PROSITE" id="PS51257">
    <property type="entry name" value="PROKAR_LIPOPROTEIN"/>
    <property type="match status" value="1"/>
</dbReference>
<reference evidence="3" key="1">
    <citation type="submission" date="2016-05" db="EMBL/GenBank/DDBJ databases">
        <title>Microbial consortia oxidize butane by reversing methanogenesis.</title>
        <authorList>
            <person name="Laso-Perez R."/>
            <person name="Richter M."/>
            <person name="Wegener G."/>
            <person name="Musat F."/>
        </authorList>
    </citation>
    <scope>NUCLEOTIDE SEQUENCE [LARGE SCALE GENOMIC DNA]</scope>
    <source>
        <strain evidence="3">BOX2</strain>
    </source>
</reference>
<dbReference type="Proteomes" id="UP000186940">
    <property type="component" value="Unassembled WGS sequence"/>
</dbReference>
<dbReference type="Pfam" id="PF13458">
    <property type="entry name" value="Peripla_BP_6"/>
    <property type="match status" value="1"/>
</dbReference>
<evidence type="ECO:0000313" key="3">
    <source>
        <dbReference type="EMBL" id="OFV68378.1"/>
    </source>
</evidence>
<dbReference type="PANTHER" id="PTHR30483:SF40">
    <property type="entry name" value="HISTIDINE KINASE"/>
    <property type="match status" value="1"/>
</dbReference>
<evidence type="ECO:0000259" key="2">
    <source>
        <dbReference type="Pfam" id="PF13458"/>
    </source>
</evidence>
<evidence type="ECO:0000313" key="4">
    <source>
        <dbReference type="Proteomes" id="UP000186940"/>
    </source>
</evidence>
<organism evidence="3 4">
    <name type="scientific">Candidatus Syntropharchaeum caldarium</name>
    <dbReference type="NCBI Taxonomy" id="1838285"/>
    <lineage>
        <taxon>Archaea</taxon>
        <taxon>Methanobacteriati</taxon>
        <taxon>Methanobacteriota</taxon>
        <taxon>Stenosarchaea group</taxon>
        <taxon>Methanomicrobia</taxon>
        <taxon>Methanosarcinales</taxon>
        <taxon>ANME-2 cluster</taxon>
        <taxon>Candidatus Syntropharchaeum</taxon>
    </lineage>
</organism>
<sequence length="420" mass="46015">MRASGFILAVLIVITALSGCIGDDGTLEEAPTEEIPIGVLVDLSGPLTTYGEDIKNTVTIASEDINNYFDARGKPYRVKLYVEDTKVDPTITQQKVEALNGRGIKLIVGPMGSGETKQIAGYVTANGIIIISPSSTTAVENLGITEPEEKRYIYRFVALDTFQTKAIAKELDELGKKAVCIAYVGNAWGKGLNDNILPELEAYGISVKDSIEYSDPAPADFTPYIATLETDVNELSARYTLDEIAIVMFSYEEAFTMLSQVDDGSVLLDVTWVGCDGTAKSDKITEVCEKSDAVGFYSTLFESKGEAFESLNATYSSRFGGSAYQYGLNAYDAAWVLALSYAELRDSGAAFSTDAMTEIIPEVTEKFSKGEYDQKTVSGYIALDEYNDRASGDYAIYRVENCTWTRAGLWRYESNEIEWE</sequence>
<dbReference type="PANTHER" id="PTHR30483">
    <property type="entry name" value="LEUCINE-SPECIFIC-BINDING PROTEIN"/>
    <property type="match status" value="1"/>
</dbReference>
<protein>
    <submittedName>
        <fullName evidence="3">Branched-chain amino acid ABC transporter substrate-binding protein</fullName>
    </submittedName>
</protein>